<dbReference type="PROSITE" id="PS01360">
    <property type="entry name" value="ZF_MYND_1"/>
    <property type="match status" value="2"/>
</dbReference>
<evidence type="ECO:0000313" key="8">
    <source>
        <dbReference type="Proteomes" id="UP001148786"/>
    </source>
</evidence>
<reference evidence="7" key="1">
    <citation type="submission" date="2022-07" db="EMBL/GenBank/DDBJ databases">
        <title>Genome Sequence of Agrocybe chaxingu.</title>
        <authorList>
            <person name="Buettner E."/>
        </authorList>
    </citation>
    <scope>NUCLEOTIDE SEQUENCE</scope>
    <source>
        <strain evidence="7">MP-N11</strain>
    </source>
</reference>
<evidence type="ECO:0000256" key="4">
    <source>
        <dbReference type="PROSITE-ProRule" id="PRU00134"/>
    </source>
</evidence>
<dbReference type="Gene3D" id="6.10.140.2220">
    <property type="match status" value="2"/>
</dbReference>
<dbReference type="SUPFAM" id="SSF144232">
    <property type="entry name" value="HIT/MYND zinc finger-like"/>
    <property type="match status" value="2"/>
</dbReference>
<protein>
    <recommendedName>
        <fullName evidence="6">MYND-type domain-containing protein</fullName>
    </recommendedName>
</protein>
<dbReference type="Pfam" id="PF14737">
    <property type="entry name" value="DUF4470"/>
    <property type="match status" value="1"/>
</dbReference>
<feature type="compositionally biased region" description="Low complexity" evidence="5">
    <location>
        <begin position="995"/>
        <end position="1006"/>
    </location>
</feature>
<dbReference type="InterPro" id="IPR002893">
    <property type="entry name" value="Znf_MYND"/>
</dbReference>
<dbReference type="PANTHER" id="PTHR10237:SF14">
    <property type="entry name" value="MYND-TYPE DOMAIN-CONTAINING PROTEIN"/>
    <property type="match status" value="1"/>
</dbReference>
<dbReference type="InterPro" id="IPR027974">
    <property type="entry name" value="DUF4470"/>
</dbReference>
<dbReference type="GO" id="GO:0005634">
    <property type="term" value="C:nucleus"/>
    <property type="evidence" value="ECO:0007669"/>
    <property type="project" value="TreeGrafter"/>
</dbReference>
<dbReference type="PANTHER" id="PTHR10237">
    <property type="entry name" value="DEFORMED EPIDERMAL AUTOREGULATORY FACTOR 1 HOMOLOG SUPPRESSIN"/>
    <property type="match status" value="1"/>
</dbReference>
<sequence length="2290" mass="254840">MASWKGSKYGDWLRFCDDHSLTEIRRHWVQYLETDDLPQRSKQELEVSFGSGMKSVLKKVGSLAAPVVAAGPLSYNLLKDGKSSNIDSFSEFWSSGVTARSLFSDAIDRCLNPTFVYSRAGKAFNVHYATDPIRAFHLAPCFAPIKDTASHSKVSLASLVQVCMAQFSAWCASLQRRLLQRSATTIRFAVAETLAFCQALHYCRDGEDTGTGVYSQSWGGSQLDFDISDYGSERTAPTIFDAIDTSNLADHMGLLNILTVAVPLLKRTPSSVLHTNTLLRTKNEGPASSGLAERACADISTLSLLLGVAPTCYLSHFTTLSNKHLLLAAPALGRQFQESLSWKMPWSALSGSSDRIEQLQPSMLACTDPRRLAQFLFSLYLKMFTDEDQFQNMQQIGNLSRLRTMNCRPYIRTSFVLLLQIIQPRVDANWNEVMRHFLGLVRFDHTLLIGAHSYQELVCHLHLRNILALDVLHPDWYRVVKSPYNRFRNWKGNIPPVVCVVLKVPRQSLKVLEEVDDSEIGTPPLQCESSDNNFHNIHSSIRPIFGILDIIQVDGEHEATLTKDAQGWSGNSPLLVSFYMPSWLLTIAPKTTKIGLHLPYLADEEHVYILRQRPDNVRELSQLRRPIVPIMGNTNVTAERVIIDFDALGTKAVSLTIRDTITNAAAARSLSSGASVTSSAISDCSIMVSYEGYNRIFVFPYPVRGKHCKTRIARKSSYIEIESLIRPNFEDFLDLSLNPFPVTVIQKVPNLLNAHYLKLSALPALDLTSLKSVEWLRIHVGMSISTGERQHSTVEKPEDSRADERALIDVKQTLQIAITQFAEKRQRIIGLINPNSRKGIHTLFFMNDIRLDLGAHTVVADACVVPLTESLVEKVKPLLYHLSKTRGFLSVNTLDEEVKALRKLLPLFAERCRTWKHTEKCEYLVKGIPVSLDGFTQSPLCSCGKGKDLGAFGMAAQWKVLHSEATRVAISPLFTFSFMEDVFAPLATAAGRGPKSASKLKTSLSSVPHSSSMKPTSPAVCGSCGGPGKPSLLTCSGCKNVQYCSSTCQKAHWKAHKSECRHRFEYSSSRLIPHYTILVLDESLAMAYPVLWPKKLFFYPIGNTSPFCFIQELAPEVDADILLLACGDPRSILYTVHADLGTESRKLDFTCCDWEPAVLARNILLLTMIVDGVEAGHTWPIFYHFFLNQASYDVLLAQCRTLVQSSADMAAWKASKYGKWLHFCDDSSLAHVRRHWTLYLETDVQPRKEKQALKTSFTAGMKSVLKTHTIGSTAGPAAGPLVPTYFENNCPSKIKSYSEFWSTGVTAPTLFKDSINQHVNPTFVYSLSGKKFNVHYGTDPIRAFHLAPAFAPLKDGKSLSNVTLASLVELAMAQFSSWCSSFKKRLSSAQPNITVRFAVAESRAFAQALQYCRDSKVTKTGVYVSPWGGAQISFDTTAYGSSPTAPMVFDVIDTSNVTDHAGLLNILVVTIPLLKGQPSSVLYTDTLLPYGDGRTVQSGLFDKACADIPTLALLLGIAPTSHLSHFTTNSNKHHLLAASAQSDISQIHEPIAWKMPCSVVSGIQPANYELKPSVITFAEPRKLEELLLSIYLQIFSDENQMENMRNIGHIASYRKQHLFCYLRGTFVLLLRLIKARVDIGWKQIIANFCLLVGRDRTLLMGLHSFQELSCQLHLHDIHTQDIFTSTYLETVRTQDGPFQDWRTVPPVVCVVLKVPRRYLKVVEDIDADVIGAPPLQCESSASLFHNIHPSIQLIFGEIIVSPGGDPTDIAIQEDLAGWEGNSPLIVSFYLPSWILTEEPKNIQIGLHFRNIPETIHLVPKLGMRLAIFSTMLMDKKHVHVVHHRPNNPDELARLRHQPVIPILEKCKTIPEKIVLGFGPSATKVQTLTLRDNITDPKAMQSLSGGATVTTTPVADCSILITFQGYQRVLVFPFPLLTNQCKTRIARKSSYIEIECPVRAVLEDFAKFSLNPFPVVLHGQTPNLLNVHYLHLDKLPALRLPQPVDKLQWLSVHLAMSMSDRERQHNSATKVEDQDLLVGLKSSICTFFIQFSGLEPLKSRPRFFGLHNPETGNGVYTYIFVNDIKLDLSANTLVADACVIPFTRDLVSRLAPVLYEIGQDDLPHIPTYDEETKVWKKLLPVFVERCRTWKHRPTCEYLAEGIPASSELPETPLCSCGKGKNLGEFGKLSKWKPLHPEATRAAICLLFTFSFMEEAISKVRANLEPSVTTTKKAGSSSTRPTSPACAHCRGPGKPSLLTCGGCKDAQYCSASCQKAHWKAHKPKCRAAAART</sequence>
<dbReference type="InterPro" id="IPR024119">
    <property type="entry name" value="TF_DEAF-1"/>
</dbReference>
<evidence type="ECO:0000256" key="5">
    <source>
        <dbReference type="SAM" id="MobiDB-lite"/>
    </source>
</evidence>
<feature type="domain" description="MYND-type" evidence="6">
    <location>
        <begin position="1021"/>
        <end position="1060"/>
    </location>
</feature>
<evidence type="ECO:0000256" key="3">
    <source>
        <dbReference type="ARBA" id="ARBA00022833"/>
    </source>
</evidence>
<dbReference type="OrthoDB" id="432970at2759"/>
<organism evidence="7 8">
    <name type="scientific">Agrocybe chaxingu</name>
    <dbReference type="NCBI Taxonomy" id="84603"/>
    <lineage>
        <taxon>Eukaryota</taxon>
        <taxon>Fungi</taxon>
        <taxon>Dikarya</taxon>
        <taxon>Basidiomycota</taxon>
        <taxon>Agaricomycotina</taxon>
        <taxon>Agaricomycetes</taxon>
        <taxon>Agaricomycetidae</taxon>
        <taxon>Agaricales</taxon>
        <taxon>Agaricineae</taxon>
        <taxon>Strophariaceae</taxon>
        <taxon>Agrocybe</taxon>
    </lineage>
</organism>
<keyword evidence="8" id="KW-1185">Reference proteome</keyword>
<feature type="domain" description="MYND-type" evidence="6">
    <location>
        <begin position="2244"/>
        <end position="2283"/>
    </location>
</feature>
<evidence type="ECO:0000259" key="6">
    <source>
        <dbReference type="PROSITE" id="PS50865"/>
    </source>
</evidence>
<evidence type="ECO:0000256" key="1">
    <source>
        <dbReference type="ARBA" id="ARBA00022723"/>
    </source>
</evidence>
<proteinExistence type="predicted"/>
<gene>
    <name evidence="7" type="ORF">NLJ89_g4251</name>
</gene>
<dbReference type="EMBL" id="JANKHO010000344">
    <property type="protein sequence ID" value="KAJ3511173.1"/>
    <property type="molecule type" value="Genomic_DNA"/>
</dbReference>
<keyword evidence="1" id="KW-0479">Metal-binding</keyword>
<dbReference type="Pfam" id="PF01753">
    <property type="entry name" value="zf-MYND"/>
    <property type="match status" value="2"/>
</dbReference>
<accession>A0A9W8MY38</accession>
<evidence type="ECO:0000256" key="2">
    <source>
        <dbReference type="ARBA" id="ARBA00022771"/>
    </source>
</evidence>
<keyword evidence="2 4" id="KW-0863">Zinc-finger</keyword>
<keyword evidence="3" id="KW-0862">Zinc</keyword>
<name>A0A9W8MY38_9AGAR</name>
<evidence type="ECO:0000313" key="7">
    <source>
        <dbReference type="EMBL" id="KAJ3511173.1"/>
    </source>
</evidence>
<feature type="region of interest" description="Disordered" evidence="5">
    <location>
        <begin position="990"/>
        <end position="1011"/>
    </location>
</feature>
<dbReference type="GO" id="GO:0008270">
    <property type="term" value="F:zinc ion binding"/>
    <property type="evidence" value="ECO:0007669"/>
    <property type="project" value="UniProtKB-KW"/>
</dbReference>
<comment type="caution">
    <text evidence="7">The sequence shown here is derived from an EMBL/GenBank/DDBJ whole genome shotgun (WGS) entry which is preliminary data.</text>
</comment>
<dbReference type="Proteomes" id="UP001148786">
    <property type="component" value="Unassembled WGS sequence"/>
</dbReference>
<dbReference type="PROSITE" id="PS50865">
    <property type="entry name" value="ZF_MYND_2"/>
    <property type="match status" value="2"/>
</dbReference>
<dbReference type="GO" id="GO:0000981">
    <property type="term" value="F:DNA-binding transcription factor activity, RNA polymerase II-specific"/>
    <property type="evidence" value="ECO:0007669"/>
    <property type="project" value="TreeGrafter"/>
</dbReference>